<comment type="similarity">
    <text evidence="1">Belongs to the short-chain dehydrogenases/reductases (SDR) family.</text>
</comment>
<dbReference type="RefSeq" id="XP_033676171.1">
    <property type="nucleotide sequence ID" value="XM_033827318.1"/>
</dbReference>
<organism evidence="4 5">
    <name type="scientific">Trematosphaeria pertusa</name>
    <dbReference type="NCBI Taxonomy" id="390896"/>
    <lineage>
        <taxon>Eukaryota</taxon>
        <taxon>Fungi</taxon>
        <taxon>Dikarya</taxon>
        <taxon>Ascomycota</taxon>
        <taxon>Pezizomycotina</taxon>
        <taxon>Dothideomycetes</taxon>
        <taxon>Pleosporomycetidae</taxon>
        <taxon>Pleosporales</taxon>
        <taxon>Massarineae</taxon>
        <taxon>Trematosphaeriaceae</taxon>
        <taxon>Trematosphaeria</taxon>
    </lineage>
</organism>
<accession>A0A6A6HT26</accession>
<dbReference type="PANTHER" id="PTHR24320:SF252">
    <property type="entry name" value="DEHYDROGENASE_REDUCTASE FAMILY PROTEIN, PUTATIVE (AFU_ORTHOLOGUE AFUA_3G08550)-RELATED"/>
    <property type="match status" value="1"/>
</dbReference>
<dbReference type="PRINTS" id="PR00081">
    <property type="entry name" value="GDHRDH"/>
</dbReference>
<dbReference type="Proteomes" id="UP000800094">
    <property type="component" value="Unassembled WGS sequence"/>
</dbReference>
<evidence type="ECO:0000313" key="5">
    <source>
        <dbReference type="Proteomes" id="UP000800094"/>
    </source>
</evidence>
<dbReference type="PANTHER" id="PTHR24320">
    <property type="entry name" value="RETINOL DEHYDROGENASE"/>
    <property type="match status" value="1"/>
</dbReference>
<keyword evidence="3" id="KW-0560">Oxidoreductase</keyword>
<dbReference type="Pfam" id="PF00106">
    <property type="entry name" value="adh_short"/>
    <property type="match status" value="1"/>
</dbReference>
<reference evidence="4" key="1">
    <citation type="journal article" date="2020" name="Stud. Mycol.">
        <title>101 Dothideomycetes genomes: a test case for predicting lifestyles and emergence of pathogens.</title>
        <authorList>
            <person name="Haridas S."/>
            <person name="Albert R."/>
            <person name="Binder M."/>
            <person name="Bloem J."/>
            <person name="Labutti K."/>
            <person name="Salamov A."/>
            <person name="Andreopoulos B."/>
            <person name="Baker S."/>
            <person name="Barry K."/>
            <person name="Bills G."/>
            <person name="Bluhm B."/>
            <person name="Cannon C."/>
            <person name="Castanera R."/>
            <person name="Culley D."/>
            <person name="Daum C."/>
            <person name="Ezra D."/>
            <person name="Gonzalez J."/>
            <person name="Henrissat B."/>
            <person name="Kuo A."/>
            <person name="Liang C."/>
            <person name="Lipzen A."/>
            <person name="Lutzoni F."/>
            <person name="Magnuson J."/>
            <person name="Mondo S."/>
            <person name="Nolan M."/>
            <person name="Ohm R."/>
            <person name="Pangilinan J."/>
            <person name="Park H.-J."/>
            <person name="Ramirez L."/>
            <person name="Alfaro M."/>
            <person name="Sun H."/>
            <person name="Tritt A."/>
            <person name="Yoshinaga Y."/>
            <person name="Zwiers L.-H."/>
            <person name="Turgeon B."/>
            <person name="Goodwin S."/>
            <person name="Spatafora J."/>
            <person name="Crous P."/>
            <person name="Grigoriev I."/>
        </authorList>
    </citation>
    <scope>NUCLEOTIDE SEQUENCE</scope>
    <source>
        <strain evidence="4">CBS 122368</strain>
    </source>
</reference>
<dbReference type="Gene3D" id="3.40.50.720">
    <property type="entry name" value="NAD(P)-binding Rossmann-like Domain"/>
    <property type="match status" value="1"/>
</dbReference>
<proteinExistence type="inferred from homology"/>
<evidence type="ECO:0000256" key="1">
    <source>
        <dbReference type="ARBA" id="ARBA00006484"/>
    </source>
</evidence>
<dbReference type="OrthoDB" id="542013at2759"/>
<evidence type="ECO:0000256" key="3">
    <source>
        <dbReference type="ARBA" id="ARBA00023002"/>
    </source>
</evidence>
<dbReference type="GeneID" id="54580648"/>
<dbReference type="EMBL" id="ML987213">
    <property type="protein sequence ID" value="KAF2241167.1"/>
    <property type="molecule type" value="Genomic_DNA"/>
</dbReference>
<dbReference type="InterPro" id="IPR002347">
    <property type="entry name" value="SDR_fam"/>
</dbReference>
<evidence type="ECO:0000313" key="4">
    <source>
        <dbReference type="EMBL" id="KAF2241167.1"/>
    </source>
</evidence>
<protein>
    <submittedName>
        <fullName evidence="4">NAD(P)-binding protein</fullName>
    </submittedName>
</protein>
<name>A0A6A6HT26_9PLEO</name>
<sequence length="358" mass="39639">MSPLILRRLRDKFWPEPLPPVKSFEGQTVLVTGATAGLGLAAALHFATLGASVVITSRSLPQGNGVKDEVEKRAGIVGQGKIHVIELDLSRYSSCLAFVDRLKEATATRRGLDVAVLNAGLINAEYVQSPEGWEETIQVNTLSTTLLGLLLLQLMRKRRPRASRKPHLVFVTSRDHIDPDIRDWARWATDDGILRHCSDRQNWPSHQIEPNYANSKLLLTYAVEEICKKAVEPDGRVGVIVNTVCPGLVFTSLGRAIAKGSTLMQLAVPLHASVLGKSADYGARFYVTAARTSEDEHWLKRNTKGKYIQSLFGEEEYRILAFPNLKSDTALKVKALVWNEIITEMKRAVPVLEQLEGA</sequence>
<keyword evidence="2" id="KW-0521">NADP</keyword>
<dbReference type="AlphaFoldDB" id="A0A6A6HT26"/>
<dbReference type="GO" id="GO:0016491">
    <property type="term" value="F:oxidoreductase activity"/>
    <property type="evidence" value="ECO:0007669"/>
    <property type="project" value="UniProtKB-KW"/>
</dbReference>
<gene>
    <name evidence="4" type="ORF">BU26DRAFT_511618</name>
</gene>
<dbReference type="SUPFAM" id="SSF51735">
    <property type="entry name" value="NAD(P)-binding Rossmann-fold domains"/>
    <property type="match status" value="1"/>
</dbReference>
<keyword evidence="5" id="KW-1185">Reference proteome</keyword>
<evidence type="ECO:0000256" key="2">
    <source>
        <dbReference type="ARBA" id="ARBA00022857"/>
    </source>
</evidence>
<dbReference type="InterPro" id="IPR036291">
    <property type="entry name" value="NAD(P)-bd_dom_sf"/>
</dbReference>